<protein>
    <submittedName>
        <fullName evidence="2">Uncharacterized protein</fullName>
    </submittedName>
</protein>
<gene>
    <name evidence="2" type="ORF">GJW-30_1_00704</name>
</gene>
<dbReference type="AlphaFoldDB" id="A0A0S3PQH1"/>
<dbReference type="Proteomes" id="UP000236884">
    <property type="component" value="Chromosome"/>
</dbReference>
<evidence type="ECO:0000313" key="2">
    <source>
        <dbReference type="EMBL" id="BAT58183.1"/>
    </source>
</evidence>
<feature type="region of interest" description="Disordered" evidence="1">
    <location>
        <begin position="43"/>
        <end position="80"/>
    </location>
</feature>
<name>A0A0S3PQH1_9BRAD</name>
<proteinExistence type="predicted"/>
<evidence type="ECO:0000313" key="3">
    <source>
        <dbReference type="Proteomes" id="UP000236884"/>
    </source>
</evidence>
<keyword evidence="3" id="KW-1185">Reference proteome</keyword>
<dbReference type="KEGG" id="vgo:GJW-30_1_00704"/>
<accession>A0A0S3PQH1</accession>
<dbReference type="EMBL" id="AP014946">
    <property type="protein sequence ID" value="BAT58183.1"/>
    <property type="molecule type" value="Genomic_DNA"/>
</dbReference>
<sequence length="80" mass="8870">MSGDLKADNPFADRLNEAIDRLHKDVQRVEIWAGALTGYARPPAQYEVDERHKLTPANDTESTANAGPMTRSMNRSEAAE</sequence>
<dbReference type="RefSeq" id="WP_096351706.1">
    <property type="nucleotide sequence ID" value="NZ_AP014946.1"/>
</dbReference>
<evidence type="ECO:0000256" key="1">
    <source>
        <dbReference type="SAM" id="MobiDB-lite"/>
    </source>
</evidence>
<organism evidence="2 3">
    <name type="scientific">Variibacter gotjawalensis</name>
    <dbReference type="NCBI Taxonomy" id="1333996"/>
    <lineage>
        <taxon>Bacteria</taxon>
        <taxon>Pseudomonadati</taxon>
        <taxon>Pseudomonadota</taxon>
        <taxon>Alphaproteobacteria</taxon>
        <taxon>Hyphomicrobiales</taxon>
        <taxon>Nitrobacteraceae</taxon>
        <taxon>Variibacter</taxon>
    </lineage>
</organism>
<feature type="compositionally biased region" description="Polar residues" evidence="1">
    <location>
        <begin position="57"/>
        <end position="80"/>
    </location>
</feature>
<dbReference type="OrthoDB" id="10007345at2"/>
<reference evidence="2 3" key="1">
    <citation type="submission" date="2015-08" db="EMBL/GenBank/DDBJ databases">
        <title>Investigation of the bacterial diversity of lava forest soil.</title>
        <authorList>
            <person name="Lee J.S."/>
        </authorList>
    </citation>
    <scope>NUCLEOTIDE SEQUENCE [LARGE SCALE GENOMIC DNA]</scope>
    <source>
        <strain evidence="2 3">GJW-30</strain>
    </source>
</reference>